<accession>A0A3N0UNC0</accession>
<protein>
    <submittedName>
        <fullName evidence="2">Uncharacterized protein</fullName>
    </submittedName>
</protein>
<dbReference type="AlphaFoldDB" id="A0A3N0UNC0"/>
<comment type="caution">
    <text evidence="2">The sequence shown here is derived from an EMBL/GenBank/DDBJ whole genome shotgun (WGS) entry which is preliminary data.</text>
</comment>
<evidence type="ECO:0000313" key="4">
    <source>
        <dbReference type="Proteomes" id="UP000274511"/>
    </source>
</evidence>
<dbReference type="GeneID" id="61120454"/>
<keyword evidence="3" id="KW-1185">Reference proteome</keyword>
<name>A0A3N0UNC0_9GAMM</name>
<gene>
    <name evidence="1" type="ORF">AU492_01630</name>
    <name evidence="2" type="ORF">EC392_06470</name>
</gene>
<dbReference type="EMBL" id="LUSW01000002">
    <property type="protein sequence ID" value="RAT37947.1"/>
    <property type="molecule type" value="Genomic_DNA"/>
</dbReference>
<evidence type="ECO:0000313" key="3">
    <source>
        <dbReference type="Proteomes" id="UP000250186"/>
    </source>
</evidence>
<dbReference type="EMBL" id="RJUJ01000005">
    <property type="protein sequence ID" value="ROH82003.1"/>
    <property type="molecule type" value="Genomic_DNA"/>
</dbReference>
<proteinExistence type="predicted"/>
<dbReference type="Proteomes" id="UP000250186">
    <property type="component" value="Unassembled WGS sequence"/>
</dbReference>
<organism evidence="2 4">
    <name type="scientific">Lonsdalea populi</name>
    <dbReference type="NCBI Taxonomy" id="1172565"/>
    <lineage>
        <taxon>Bacteria</taxon>
        <taxon>Pseudomonadati</taxon>
        <taxon>Pseudomonadota</taxon>
        <taxon>Gammaproteobacteria</taxon>
        <taxon>Enterobacterales</taxon>
        <taxon>Pectobacteriaceae</taxon>
        <taxon>Lonsdalea</taxon>
    </lineage>
</organism>
<reference evidence="2 4" key="2">
    <citation type="submission" date="2018-10" db="EMBL/GenBank/DDBJ databases">
        <title>New species genome.</title>
        <authorList>
            <person name="Li Y."/>
        </authorList>
    </citation>
    <scope>NUCLEOTIDE SEQUENCE [LARGE SCALE GENOMIC DNA]</scope>
    <source>
        <strain evidence="2 4">L6_4B</strain>
    </source>
</reference>
<reference evidence="1 3" key="1">
    <citation type="submission" date="2016-02" db="EMBL/GenBank/DDBJ databases">
        <title>Species-wide whole genome sequencing reveals diversity, host range in Lonsdalea quercina.</title>
        <authorList>
            <person name="Li Y."/>
        </authorList>
    </citation>
    <scope>NUCLEOTIDE SEQUENCE [LARGE SCALE GENOMIC DNA]</scope>
    <source>
        <strain evidence="1 3">CFCC 12721</strain>
    </source>
</reference>
<evidence type="ECO:0000313" key="2">
    <source>
        <dbReference type="EMBL" id="ROH82003.1"/>
    </source>
</evidence>
<dbReference type="RefSeq" id="WP_085687638.1">
    <property type="nucleotide sequence ID" value="NZ_CP065534.1"/>
</dbReference>
<evidence type="ECO:0000313" key="1">
    <source>
        <dbReference type="EMBL" id="RAT37947.1"/>
    </source>
</evidence>
<dbReference type="Proteomes" id="UP000274511">
    <property type="component" value="Unassembled WGS sequence"/>
</dbReference>
<dbReference type="OrthoDB" id="9796845at2"/>
<sequence length="65" mass="7068">MRSLSTNVAILTTLAWQPHIHAFIAPSPEAAIVTSPPTKDERIDAALDRLLFRTVLTGFDVARGP</sequence>